<gene>
    <name evidence="1" type="ORF">E2C01_096794</name>
</gene>
<evidence type="ECO:0000313" key="2">
    <source>
        <dbReference type="Proteomes" id="UP000324222"/>
    </source>
</evidence>
<protein>
    <submittedName>
        <fullName evidence="1">Uncharacterized protein</fullName>
    </submittedName>
</protein>
<sequence length="61" mass="7250">MMMREMKKRKPKKTHRNFLAEANEQPFWTLSLGNPSTLPGMWWNCPYKPTSHPTLVEPHLK</sequence>
<organism evidence="1 2">
    <name type="scientific">Portunus trituberculatus</name>
    <name type="common">Swimming crab</name>
    <name type="synonym">Neptunus trituberculatus</name>
    <dbReference type="NCBI Taxonomy" id="210409"/>
    <lineage>
        <taxon>Eukaryota</taxon>
        <taxon>Metazoa</taxon>
        <taxon>Ecdysozoa</taxon>
        <taxon>Arthropoda</taxon>
        <taxon>Crustacea</taxon>
        <taxon>Multicrustacea</taxon>
        <taxon>Malacostraca</taxon>
        <taxon>Eumalacostraca</taxon>
        <taxon>Eucarida</taxon>
        <taxon>Decapoda</taxon>
        <taxon>Pleocyemata</taxon>
        <taxon>Brachyura</taxon>
        <taxon>Eubrachyura</taxon>
        <taxon>Portunoidea</taxon>
        <taxon>Portunidae</taxon>
        <taxon>Portuninae</taxon>
        <taxon>Portunus</taxon>
    </lineage>
</organism>
<keyword evidence="2" id="KW-1185">Reference proteome</keyword>
<comment type="caution">
    <text evidence="1">The sequence shown here is derived from an EMBL/GenBank/DDBJ whole genome shotgun (WGS) entry which is preliminary data.</text>
</comment>
<proteinExistence type="predicted"/>
<accession>A0A5B7K9E9</accession>
<dbReference type="AlphaFoldDB" id="A0A5B7K9E9"/>
<dbReference type="Proteomes" id="UP000324222">
    <property type="component" value="Unassembled WGS sequence"/>
</dbReference>
<reference evidence="1 2" key="1">
    <citation type="submission" date="2019-05" db="EMBL/GenBank/DDBJ databases">
        <title>Another draft genome of Portunus trituberculatus and its Hox gene families provides insights of decapod evolution.</title>
        <authorList>
            <person name="Jeong J.-H."/>
            <person name="Song I."/>
            <person name="Kim S."/>
            <person name="Choi T."/>
            <person name="Kim D."/>
            <person name="Ryu S."/>
            <person name="Kim W."/>
        </authorList>
    </citation>
    <scope>NUCLEOTIDE SEQUENCE [LARGE SCALE GENOMIC DNA]</scope>
    <source>
        <tissue evidence="1">Muscle</tissue>
    </source>
</reference>
<name>A0A5B7K9E9_PORTR</name>
<dbReference type="EMBL" id="VSRR010126397">
    <property type="protein sequence ID" value="MPD01275.1"/>
    <property type="molecule type" value="Genomic_DNA"/>
</dbReference>
<evidence type="ECO:0000313" key="1">
    <source>
        <dbReference type="EMBL" id="MPD01275.1"/>
    </source>
</evidence>